<keyword evidence="2" id="KW-0808">Transferase</keyword>
<reference evidence="2 3" key="1">
    <citation type="submission" date="2024-07" db="EMBL/GenBank/DDBJ databases">
        <authorList>
            <person name="Thanompreechachai J."/>
            <person name="Duangmal K."/>
        </authorList>
    </citation>
    <scope>NUCLEOTIDE SEQUENCE [LARGE SCALE GENOMIC DNA]</scope>
    <source>
        <strain evidence="2 3">TBRC 1896</strain>
    </source>
</reference>
<dbReference type="GO" id="GO:0008168">
    <property type="term" value="F:methyltransferase activity"/>
    <property type="evidence" value="ECO:0007669"/>
    <property type="project" value="UniProtKB-KW"/>
</dbReference>
<proteinExistence type="predicted"/>
<dbReference type="EC" id="2.1.1.-" evidence="2"/>
<organism evidence="2 3">
    <name type="scientific">Kineococcus mangrovi</name>
    <dbReference type="NCBI Taxonomy" id="1660183"/>
    <lineage>
        <taxon>Bacteria</taxon>
        <taxon>Bacillati</taxon>
        <taxon>Actinomycetota</taxon>
        <taxon>Actinomycetes</taxon>
        <taxon>Kineosporiales</taxon>
        <taxon>Kineosporiaceae</taxon>
        <taxon>Kineococcus</taxon>
    </lineage>
</organism>
<protein>
    <submittedName>
        <fullName evidence="2">Class I SAM-dependent methyltransferase</fullName>
        <ecNumber evidence="2">2.1.1.-</ecNumber>
    </submittedName>
</protein>
<dbReference type="Proteomes" id="UP001566476">
    <property type="component" value="Unassembled WGS sequence"/>
</dbReference>
<dbReference type="RefSeq" id="WP_370717505.1">
    <property type="nucleotide sequence ID" value="NZ_JBGGTQ010000002.1"/>
</dbReference>
<name>A0ABV4HYG6_9ACTN</name>
<dbReference type="EMBL" id="JBGGTQ010000002">
    <property type="protein sequence ID" value="MEZ0491462.1"/>
    <property type="molecule type" value="Genomic_DNA"/>
</dbReference>
<dbReference type="SUPFAM" id="SSF53335">
    <property type="entry name" value="S-adenosyl-L-methionine-dependent methyltransferases"/>
    <property type="match status" value="1"/>
</dbReference>
<keyword evidence="3" id="KW-1185">Reference proteome</keyword>
<comment type="caution">
    <text evidence="2">The sequence shown here is derived from an EMBL/GenBank/DDBJ whole genome shotgun (WGS) entry which is preliminary data.</text>
</comment>
<accession>A0ABV4HYG6</accession>
<dbReference type="Gene3D" id="3.40.50.150">
    <property type="entry name" value="Vaccinia Virus protein VP39"/>
    <property type="match status" value="1"/>
</dbReference>
<feature type="domain" description="Methyltransferase type 11" evidence="1">
    <location>
        <begin position="58"/>
        <end position="150"/>
    </location>
</feature>
<dbReference type="CDD" id="cd02440">
    <property type="entry name" value="AdoMet_MTases"/>
    <property type="match status" value="1"/>
</dbReference>
<dbReference type="InterPro" id="IPR013216">
    <property type="entry name" value="Methyltransf_11"/>
</dbReference>
<evidence type="ECO:0000259" key="1">
    <source>
        <dbReference type="Pfam" id="PF08241"/>
    </source>
</evidence>
<dbReference type="Pfam" id="PF08241">
    <property type="entry name" value="Methyltransf_11"/>
    <property type="match status" value="1"/>
</dbReference>
<evidence type="ECO:0000313" key="2">
    <source>
        <dbReference type="EMBL" id="MEZ0491462.1"/>
    </source>
</evidence>
<evidence type="ECO:0000313" key="3">
    <source>
        <dbReference type="Proteomes" id="UP001566476"/>
    </source>
</evidence>
<keyword evidence="2" id="KW-0489">Methyltransferase</keyword>
<dbReference type="InterPro" id="IPR029063">
    <property type="entry name" value="SAM-dependent_MTases_sf"/>
</dbReference>
<sequence length="248" mass="26869">MDDHERTREAWGRAGEKYVREHAAFLAEARTATLFPHELDVVGPVLARGPEVLHPMSGNGVDDHALLHAGAVRVTGLDYDERAVTSAQERADALWAPVRYVRADVPPFPVPDASVDVVYTGKGAVVWVADLEAWAGESARVLRPGGHLFVHEAHPMVPLYGLDAHGTRVRDDRSCFAASHVNDTFPAHGAVERQHALGEVVTAVAGAGLRVEVLREHPEPFWRPGDVEAAAWGGRLPNSYSLLARLSG</sequence>
<dbReference type="GO" id="GO:0032259">
    <property type="term" value="P:methylation"/>
    <property type="evidence" value="ECO:0007669"/>
    <property type="project" value="UniProtKB-KW"/>
</dbReference>
<gene>
    <name evidence="2" type="ORF">AB2L28_04355</name>
</gene>